<comment type="caution">
    <text evidence="2">The sequence shown here is derived from an EMBL/GenBank/DDBJ whole genome shotgun (WGS) entry which is preliminary data.</text>
</comment>
<organism evidence="2 3">
    <name type="scientific">Roridomyces roridus</name>
    <dbReference type="NCBI Taxonomy" id="1738132"/>
    <lineage>
        <taxon>Eukaryota</taxon>
        <taxon>Fungi</taxon>
        <taxon>Dikarya</taxon>
        <taxon>Basidiomycota</taxon>
        <taxon>Agaricomycotina</taxon>
        <taxon>Agaricomycetes</taxon>
        <taxon>Agaricomycetidae</taxon>
        <taxon>Agaricales</taxon>
        <taxon>Marasmiineae</taxon>
        <taxon>Mycenaceae</taxon>
        <taxon>Roridomyces</taxon>
    </lineage>
</organism>
<evidence type="ECO:0000313" key="2">
    <source>
        <dbReference type="EMBL" id="KAJ7607683.1"/>
    </source>
</evidence>
<name>A0AAD7B264_9AGAR</name>
<feature type="region of interest" description="Disordered" evidence="1">
    <location>
        <begin position="1"/>
        <end position="27"/>
    </location>
</feature>
<dbReference type="Proteomes" id="UP001221142">
    <property type="component" value="Unassembled WGS sequence"/>
</dbReference>
<dbReference type="AlphaFoldDB" id="A0AAD7B264"/>
<protein>
    <recommendedName>
        <fullName evidence="4">Protein kinase domain-containing protein</fullName>
    </recommendedName>
</protein>
<accession>A0AAD7B264</accession>
<dbReference type="EMBL" id="JARKIF010000048">
    <property type="protein sequence ID" value="KAJ7607683.1"/>
    <property type="molecule type" value="Genomic_DNA"/>
</dbReference>
<gene>
    <name evidence="2" type="ORF">FB45DRAFT_947491</name>
</gene>
<evidence type="ECO:0008006" key="4">
    <source>
        <dbReference type="Google" id="ProtNLM"/>
    </source>
</evidence>
<keyword evidence="3" id="KW-1185">Reference proteome</keyword>
<reference evidence="2" key="1">
    <citation type="submission" date="2023-03" db="EMBL/GenBank/DDBJ databases">
        <title>Massive genome expansion in bonnet fungi (Mycena s.s.) driven by repeated elements and novel gene families across ecological guilds.</title>
        <authorList>
            <consortium name="Lawrence Berkeley National Laboratory"/>
            <person name="Harder C.B."/>
            <person name="Miyauchi S."/>
            <person name="Viragh M."/>
            <person name="Kuo A."/>
            <person name="Thoen E."/>
            <person name="Andreopoulos B."/>
            <person name="Lu D."/>
            <person name="Skrede I."/>
            <person name="Drula E."/>
            <person name="Henrissat B."/>
            <person name="Morin E."/>
            <person name="Kohler A."/>
            <person name="Barry K."/>
            <person name="LaButti K."/>
            <person name="Morin E."/>
            <person name="Salamov A."/>
            <person name="Lipzen A."/>
            <person name="Mereny Z."/>
            <person name="Hegedus B."/>
            <person name="Baldrian P."/>
            <person name="Stursova M."/>
            <person name="Weitz H."/>
            <person name="Taylor A."/>
            <person name="Grigoriev I.V."/>
            <person name="Nagy L.G."/>
            <person name="Martin F."/>
            <person name="Kauserud H."/>
        </authorList>
    </citation>
    <scope>NUCLEOTIDE SEQUENCE</scope>
    <source>
        <strain evidence="2">9284</strain>
    </source>
</reference>
<proteinExistence type="predicted"/>
<sequence length="579" mass="65801">MDTHTPSRAPSDGGAPPESSEPAGFAGAFFPHSRHVRVTGGNFTSHHVHNTVDSPHEHFKWIGRGEIDLQREISLDDHLAMSSRRRGGVIRRRMFSATIQERTERSVLLFNGENAEEDCRQYISRHARLWHPNILQIFGVSEICGTHVVIVHDDLMPYEDYWDLRQPSTILRIYLLALWQSEYLNVYAEIGIGSSDVTQWICGSSGRLCIDLERTDIRGPSSAFPALDSNRRSLVDWNDFTSETKALEVLSISDFHLISAAVFGQRHHFFFRAGQHTDMRVGTVLLNPTRSWLLENRSDNVEVAFLPDRTIECGPWEMYRARETIMDDGWTRFNSEEIFRNSETLNSWSHNFDIGEMWMSQANHTFKRLQVISAHDAYILIDTVFIDVDVTKLASSTENSGGYLFLCPPEDFLTSSNCPRWPECRWFWSFDPFGQDRLSAEEARSHGFPEVEMDIAISGRSWDTSVYEALRTFHAFKGFDPDSQELAIHLGQPLFQLSGEKEESFAHVCEVQVQTEDELPTESSEGIALDELTDAEEASGASGVPHGVVASDAAVRERKLSNWITSLWDWETPEFGSLC</sequence>
<evidence type="ECO:0000256" key="1">
    <source>
        <dbReference type="SAM" id="MobiDB-lite"/>
    </source>
</evidence>
<evidence type="ECO:0000313" key="3">
    <source>
        <dbReference type="Proteomes" id="UP001221142"/>
    </source>
</evidence>